<dbReference type="EMBL" id="REGR01000014">
    <property type="protein sequence ID" value="RXZ42718.1"/>
    <property type="molecule type" value="Genomic_DNA"/>
</dbReference>
<evidence type="ECO:0000256" key="1">
    <source>
        <dbReference type="SAM" id="SignalP"/>
    </source>
</evidence>
<protein>
    <submittedName>
        <fullName evidence="2">Uncharacterized protein</fullName>
    </submittedName>
</protein>
<evidence type="ECO:0000313" key="3">
    <source>
        <dbReference type="Proteomes" id="UP000290682"/>
    </source>
</evidence>
<feature type="chain" id="PRO_5045463529" evidence="1">
    <location>
        <begin position="19"/>
        <end position="143"/>
    </location>
</feature>
<keyword evidence="3" id="KW-1185">Reference proteome</keyword>
<proteinExistence type="predicted"/>
<reference evidence="2 3" key="1">
    <citation type="submission" date="2018-10" db="EMBL/GenBank/DDBJ databases">
        <title>Draft genome of Fastidiocella sp. strain 375T, a bacterium isolated from a karstic cave dripping water.</title>
        <authorList>
            <person name="Coelho C."/>
            <person name="Verissimo A."/>
            <person name="Tiago I."/>
        </authorList>
    </citation>
    <scope>NUCLEOTIDE SEQUENCE [LARGE SCALE GENOMIC DNA]</scope>
    <source>
        <strain evidence="2 3">CAVE-375</strain>
    </source>
</reference>
<feature type="signal peptide" evidence="1">
    <location>
        <begin position="1"/>
        <end position="18"/>
    </location>
</feature>
<dbReference type="Proteomes" id="UP000290682">
    <property type="component" value="Unassembled WGS sequence"/>
</dbReference>
<organism evidence="2 3">
    <name type="scientific">Crenobacter cavernae</name>
    <dbReference type="NCBI Taxonomy" id="2290923"/>
    <lineage>
        <taxon>Bacteria</taxon>
        <taxon>Pseudomonadati</taxon>
        <taxon>Pseudomonadota</taxon>
        <taxon>Betaproteobacteria</taxon>
        <taxon>Neisseriales</taxon>
        <taxon>Neisseriaceae</taxon>
        <taxon>Crenobacter</taxon>
    </lineage>
</organism>
<name>A0ABY0FDM3_9NEIS</name>
<keyword evidence="1" id="KW-0732">Signal</keyword>
<dbReference type="RefSeq" id="WP_129213507.1">
    <property type="nucleotide sequence ID" value="NZ_REGR01000014.1"/>
</dbReference>
<sequence>MKRLALLLPLLLVGTAHAADITPSLIATATRWQAGERVADPGGGVALNIRPEGGPEWGVAYVQHRVAGEAAGVLAVGPRWKAGERWHVGASPQLVIMHGAGRTEARPALTVTGGYNGYHLDLLLTPDTKARPPGAWLWIRTDL</sequence>
<evidence type="ECO:0000313" key="2">
    <source>
        <dbReference type="EMBL" id="RXZ42718.1"/>
    </source>
</evidence>
<gene>
    <name evidence="2" type="ORF">EBB06_12565</name>
</gene>
<accession>A0ABY0FDM3</accession>
<comment type="caution">
    <text evidence="2">The sequence shown here is derived from an EMBL/GenBank/DDBJ whole genome shotgun (WGS) entry which is preliminary data.</text>
</comment>